<organism evidence="1 2">
    <name type="scientific">Paramecium sonneborni</name>
    <dbReference type="NCBI Taxonomy" id="65129"/>
    <lineage>
        <taxon>Eukaryota</taxon>
        <taxon>Sar</taxon>
        <taxon>Alveolata</taxon>
        <taxon>Ciliophora</taxon>
        <taxon>Intramacronucleata</taxon>
        <taxon>Oligohymenophorea</taxon>
        <taxon>Peniculida</taxon>
        <taxon>Parameciidae</taxon>
        <taxon>Paramecium</taxon>
    </lineage>
</organism>
<dbReference type="Proteomes" id="UP000692954">
    <property type="component" value="Unassembled WGS sequence"/>
</dbReference>
<gene>
    <name evidence="1" type="ORF">PSON_ATCC_30995.1.T0110401</name>
</gene>
<sequence>MDQINKGKKRGPYKKRLDSKIIDKIRFLYNNKIKSAGQLAKQFGRSRTTIICHSRAKIHLYDQLRYVIQQRLQSLVDKCFISLNHIKYKKIIMLHIKNCIQEEQLFQYTDANCYKKFIPKTRINSQKKRIIQQVADNALDYFVKLLKQRNQHLRIYEQEINESNHEQNSVQNPINQYQESIINYEQQLSPLSQSNYLLDNFKITF</sequence>
<proteinExistence type="predicted"/>
<accession>A0A8S1KV88</accession>
<dbReference type="EMBL" id="CAJJDN010000011">
    <property type="protein sequence ID" value="CAD8057805.1"/>
    <property type="molecule type" value="Genomic_DNA"/>
</dbReference>
<reference evidence="1" key="1">
    <citation type="submission" date="2021-01" db="EMBL/GenBank/DDBJ databases">
        <authorList>
            <consortium name="Genoscope - CEA"/>
            <person name="William W."/>
        </authorList>
    </citation>
    <scope>NUCLEOTIDE SEQUENCE</scope>
</reference>
<protein>
    <recommendedName>
        <fullName evidence="3">HTH psq-type domain-containing protein</fullName>
    </recommendedName>
</protein>
<evidence type="ECO:0008006" key="3">
    <source>
        <dbReference type="Google" id="ProtNLM"/>
    </source>
</evidence>
<keyword evidence="2" id="KW-1185">Reference proteome</keyword>
<evidence type="ECO:0000313" key="2">
    <source>
        <dbReference type="Proteomes" id="UP000692954"/>
    </source>
</evidence>
<dbReference type="AlphaFoldDB" id="A0A8S1KV88"/>
<comment type="caution">
    <text evidence="1">The sequence shown here is derived from an EMBL/GenBank/DDBJ whole genome shotgun (WGS) entry which is preliminary data.</text>
</comment>
<evidence type="ECO:0000313" key="1">
    <source>
        <dbReference type="EMBL" id="CAD8057805.1"/>
    </source>
</evidence>
<name>A0A8S1KV88_9CILI</name>